<evidence type="ECO:0000313" key="5">
    <source>
        <dbReference type="Proteomes" id="UP000234681"/>
    </source>
</evidence>
<proteinExistence type="predicted"/>
<dbReference type="EMBL" id="CH474001">
    <property type="protein sequence ID" value="EDL93673.1"/>
    <property type="molecule type" value="Genomic_DNA"/>
</dbReference>
<evidence type="ECO:0000313" key="4">
    <source>
        <dbReference type="EMBL" id="EDL93673.1"/>
    </source>
</evidence>
<organism evidence="3 5">
    <name type="scientific">Rattus norvegicus</name>
    <name type="common">Rat</name>
    <dbReference type="NCBI Taxonomy" id="10116"/>
    <lineage>
        <taxon>Eukaryota</taxon>
        <taxon>Metazoa</taxon>
        <taxon>Chordata</taxon>
        <taxon>Craniata</taxon>
        <taxon>Vertebrata</taxon>
        <taxon>Euteleostomi</taxon>
        <taxon>Mammalia</taxon>
        <taxon>Eutheria</taxon>
        <taxon>Euarchontoglires</taxon>
        <taxon>Glires</taxon>
        <taxon>Rodentia</taxon>
        <taxon>Myomorpha</taxon>
        <taxon>Muroidea</taxon>
        <taxon>Muridae</taxon>
        <taxon>Murinae</taxon>
        <taxon>Rattus</taxon>
    </lineage>
</organism>
<evidence type="ECO:0000313" key="3">
    <source>
        <dbReference type="EMBL" id="EDL85639.1"/>
    </source>
</evidence>
<evidence type="ECO:0000313" key="2">
    <source>
        <dbReference type="EMBL" id="EDL75968.1"/>
    </source>
</evidence>
<dbReference type="Proteomes" id="UP000234681">
    <property type="component" value="Chromosome 3"/>
</dbReference>
<gene>
    <name evidence="4" type="ORF">rCG_45426</name>
    <name evidence="3" type="ORF">rCG_51772</name>
    <name evidence="2" type="ORF">rCG_54717</name>
</gene>
<dbReference type="EMBL" id="CH474045">
    <property type="protein sequence ID" value="EDL75968.1"/>
    <property type="molecule type" value="Genomic_DNA"/>
</dbReference>
<sequence length="27" mass="3065">MAIRRQLFDRSLPPSPATHERCGLKSP</sequence>
<dbReference type="Proteomes" id="UP000234681">
    <property type="component" value="Chromosome 16"/>
</dbReference>
<feature type="region of interest" description="Disordered" evidence="1">
    <location>
        <begin position="1"/>
        <end position="27"/>
    </location>
</feature>
<feature type="compositionally biased region" description="Basic and acidic residues" evidence="1">
    <location>
        <begin position="18"/>
        <end position="27"/>
    </location>
</feature>
<reference evidence="3" key="1">
    <citation type="journal article" date="2005" name="Genome Res.">
        <title>Gene and alternative splicing annotation with AIR.</title>
        <authorList>
            <person name="Florea L."/>
            <person name="Di Francesco V."/>
            <person name="Miller J."/>
            <person name="Turner R."/>
            <person name="Yao A."/>
            <person name="Harris M."/>
            <person name="Walenz B."/>
            <person name="Mobarry C."/>
            <person name="Merkulov G.V."/>
            <person name="Charlab R."/>
            <person name="Dew I."/>
            <person name="Deng Z."/>
            <person name="Istrail S."/>
            <person name="Li P."/>
            <person name="Sutton G."/>
        </authorList>
    </citation>
    <scope>NUCLEOTIDE SEQUENCE</scope>
    <source>
        <strain evidence="3">BN</strain>
    </source>
</reference>
<evidence type="ECO:0000256" key="1">
    <source>
        <dbReference type="SAM" id="MobiDB-lite"/>
    </source>
</evidence>
<accession>A6K361</accession>
<protein>
    <submittedName>
        <fullName evidence="4">RCG45426</fullName>
    </submittedName>
    <submittedName>
        <fullName evidence="3">RCG51772</fullName>
    </submittedName>
    <submittedName>
        <fullName evidence="2">RCG54717</fullName>
    </submittedName>
</protein>
<dbReference type="EMBL" id="CH474015">
    <property type="protein sequence ID" value="EDL85639.1"/>
    <property type="molecule type" value="Genomic_DNA"/>
</dbReference>
<reference evidence="3 5" key="2">
    <citation type="submission" date="2005-09" db="EMBL/GenBank/DDBJ databases">
        <authorList>
            <person name="Mural R.J."/>
            <person name="Li P.W."/>
            <person name="Adams M.D."/>
            <person name="Amanatides P.G."/>
            <person name="Baden-Tillson H."/>
            <person name="Barnstead M."/>
            <person name="Chin S.H."/>
            <person name="Dew I."/>
            <person name="Evans C.A."/>
            <person name="Ferriera S."/>
            <person name="Flanigan M."/>
            <person name="Fosler C."/>
            <person name="Glodek A."/>
            <person name="Gu Z."/>
            <person name="Holt R.A."/>
            <person name="Jennings D."/>
            <person name="Kraft C.L."/>
            <person name="Lu F."/>
            <person name="Nguyen T."/>
            <person name="Nusskern D.R."/>
            <person name="Pfannkoch C.M."/>
            <person name="Sitter C."/>
            <person name="Sutton G.G."/>
            <person name="Venter J.C."/>
            <person name="Wang Z."/>
            <person name="Woodage T."/>
            <person name="Zheng X.H."/>
            <person name="Zhong F."/>
        </authorList>
    </citation>
    <scope>NUCLEOTIDE SEQUENCE [LARGE SCALE GENOMIC DNA]</scope>
    <source>
        <strain evidence="3">BN</strain>
        <strain evidence="5">BN, Sprague-Dawley</strain>
    </source>
</reference>
<name>A6K361_RAT</name>
<dbReference type="AlphaFoldDB" id="A6K361"/>
<dbReference type="Proteomes" id="UP000234681">
    <property type="component" value="Chromosome 2"/>
</dbReference>